<dbReference type="Gene3D" id="3.30.420.40">
    <property type="match status" value="1"/>
</dbReference>
<dbReference type="InterPro" id="IPR050696">
    <property type="entry name" value="FtsA/MreB"/>
</dbReference>
<gene>
    <name evidence="2" type="ORF">D0433_08580</name>
</gene>
<dbReference type="AlphaFoldDB" id="A0A395LZH3"/>
<dbReference type="GO" id="GO:0032153">
    <property type="term" value="C:cell division site"/>
    <property type="evidence" value="ECO:0007669"/>
    <property type="project" value="TreeGrafter"/>
</dbReference>
<evidence type="ECO:0000259" key="1">
    <source>
        <dbReference type="SMART" id="SM00842"/>
    </source>
</evidence>
<feature type="domain" description="SHS2" evidence="1">
    <location>
        <begin position="5"/>
        <end position="194"/>
    </location>
</feature>
<dbReference type="PANTHER" id="PTHR32432:SF4">
    <property type="entry name" value="CELL DIVISION PROTEIN FTSA"/>
    <property type="match status" value="1"/>
</dbReference>
<proteinExistence type="predicted"/>
<dbReference type="PANTHER" id="PTHR32432">
    <property type="entry name" value="CELL DIVISION PROTEIN FTSA-RELATED"/>
    <property type="match status" value="1"/>
</dbReference>
<dbReference type="GO" id="GO:0051301">
    <property type="term" value="P:cell division"/>
    <property type="evidence" value="ECO:0007669"/>
    <property type="project" value="InterPro"/>
</dbReference>
<protein>
    <recommendedName>
        <fullName evidence="1">SHS2 domain-containing protein</fullName>
    </recommendedName>
</protein>
<evidence type="ECO:0000313" key="2">
    <source>
        <dbReference type="EMBL" id="RFM23915.1"/>
    </source>
</evidence>
<feature type="non-terminal residue" evidence="2">
    <location>
        <position position="229"/>
    </location>
</feature>
<dbReference type="SUPFAM" id="SSF53067">
    <property type="entry name" value="Actin-like ATPase domain"/>
    <property type="match status" value="1"/>
</dbReference>
<dbReference type="GO" id="GO:0009898">
    <property type="term" value="C:cytoplasmic side of plasma membrane"/>
    <property type="evidence" value="ECO:0007669"/>
    <property type="project" value="TreeGrafter"/>
</dbReference>
<dbReference type="Pfam" id="PF02491">
    <property type="entry name" value="SHS2_FTSA"/>
    <property type="match status" value="1"/>
</dbReference>
<dbReference type="InterPro" id="IPR003494">
    <property type="entry name" value="SHS2_FtsA"/>
</dbReference>
<accession>A0A395LZH3</accession>
<dbReference type="Gene3D" id="3.30.1490.110">
    <property type="match status" value="1"/>
</dbReference>
<dbReference type="EMBL" id="PHFL01000052">
    <property type="protein sequence ID" value="RFM23915.1"/>
    <property type="molecule type" value="Genomic_DNA"/>
</dbReference>
<sequence length="229" mass="25617">MSEIFTAFDVGTYGIRAAIGRVDERQGLSVLAVAHDEVRGAIDQKGVAHIERLVGILQGILDKLQRQSSIVIQQAWVGITHEAIRTETANAIITFPRADHEVGWDDLLRLREQAIHRPVPPGYRLIHAVPIWYRLDHRDRLSDPIGMSGIRLEGEYLLFYAPEAYLTALYRCFERVGLQVKGFLAAPLMAAQALLTPEEKNTGVGYVDIGGNHTSVVLYHEGRIKRFVV</sequence>
<evidence type="ECO:0000313" key="3">
    <source>
        <dbReference type="Proteomes" id="UP000266389"/>
    </source>
</evidence>
<comment type="caution">
    <text evidence="2">The sequence shown here is derived from an EMBL/GenBank/DDBJ whole genome shotgun (WGS) entry which is preliminary data.</text>
</comment>
<organism evidence="2 3">
    <name type="scientific">Candidatus Thermochlorobacter aerophilus</name>
    <dbReference type="NCBI Taxonomy" id="1868324"/>
    <lineage>
        <taxon>Bacteria</taxon>
        <taxon>Pseudomonadati</taxon>
        <taxon>Chlorobiota</taxon>
        <taxon>Chlorobiia</taxon>
        <taxon>Chlorobiales</taxon>
        <taxon>Candidatus Thermochlorobacteriaceae</taxon>
        <taxon>Candidatus Thermochlorobacter</taxon>
    </lineage>
</organism>
<reference evidence="2 3" key="1">
    <citation type="journal article" date="2011" name="ISME J.">
        <title>Community ecology of hot spring cyanobacterial mats: predominant populations and their functional potential.</title>
        <authorList>
            <person name="Klatt C.G."/>
            <person name="Wood J.M."/>
            <person name="Rusch D.B."/>
            <person name="Bateson M.M."/>
            <person name="Hamamura N."/>
            <person name="Heidelberg J.F."/>
            <person name="Grossman A.R."/>
            <person name="Bhaya D."/>
            <person name="Cohan F.M."/>
            <person name="Kuhl M."/>
            <person name="Bryant D.A."/>
            <person name="Ward D.M."/>
        </authorList>
    </citation>
    <scope>NUCLEOTIDE SEQUENCE [LARGE SCALE GENOMIC DNA]</scope>
    <source>
        <strain evidence="2">OS</strain>
    </source>
</reference>
<dbReference type="Proteomes" id="UP000266389">
    <property type="component" value="Unassembled WGS sequence"/>
</dbReference>
<name>A0A395LZH3_9BACT</name>
<dbReference type="SMART" id="SM00842">
    <property type="entry name" value="FtsA"/>
    <property type="match status" value="1"/>
</dbReference>
<dbReference type="InterPro" id="IPR043129">
    <property type="entry name" value="ATPase_NBD"/>
</dbReference>